<organism evidence="4 5">
    <name type="scientific">Segnochrobactrum spirostomi</name>
    <dbReference type="NCBI Taxonomy" id="2608987"/>
    <lineage>
        <taxon>Bacteria</taxon>
        <taxon>Pseudomonadati</taxon>
        <taxon>Pseudomonadota</taxon>
        <taxon>Alphaproteobacteria</taxon>
        <taxon>Hyphomicrobiales</taxon>
        <taxon>Segnochrobactraceae</taxon>
        <taxon>Segnochrobactrum</taxon>
    </lineage>
</organism>
<keyword evidence="2 3" id="KW-0501">Molybdenum cofactor biosynthesis</keyword>
<name>A0A6A7Y4W2_9HYPH</name>
<dbReference type="Gene3D" id="3.40.140.10">
    <property type="entry name" value="Cytidine Deaminase, domain 2"/>
    <property type="match status" value="1"/>
</dbReference>
<dbReference type="Pfam" id="PF02634">
    <property type="entry name" value="FdhD-NarQ"/>
    <property type="match status" value="1"/>
</dbReference>
<evidence type="ECO:0000256" key="2">
    <source>
        <dbReference type="ARBA" id="ARBA00023150"/>
    </source>
</evidence>
<dbReference type="GO" id="GO:0005737">
    <property type="term" value="C:cytoplasm"/>
    <property type="evidence" value="ECO:0007669"/>
    <property type="project" value="UniProtKB-SubCell"/>
</dbReference>
<evidence type="ECO:0000256" key="1">
    <source>
        <dbReference type="ARBA" id="ARBA00022490"/>
    </source>
</evidence>
<comment type="function">
    <text evidence="3">Required for formate dehydrogenase (FDH) activity. Acts as a sulfur carrier protein that transfers sulfur from IscS to the molybdenum cofactor prior to its insertion into FDH.</text>
</comment>
<dbReference type="GO" id="GO:0097163">
    <property type="term" value="F:sulfur carrier activity"/>
    <property type="evidence" value="ECO:0007669"/>
    <property type="project" value="UniProtKB-UniRule"/>
</dbReference>
<dbReference type="PIRSF" id="PIRSF015626">
    <property type="entry name" value="FdhD"/>
    <property type="match status" value="1"/>
</dbReference>
<comment type="caution">
    <text evidence="4">The sequence shown here is derived from an EMBL/GenBank/DDBJ whole genome shotgun (WGS) entry which is preliminary data.</text>
</comment>
<dbReference type="GO" id="GO:0006777">
    <property type="term" value="P:Mo-molybdopterin cofactor biosynthetic process"/>
    <property type="evidence" value="ECO:0007669"/>
    <property type="project" value="UniProtKB-UniRule"/>
</dbReference>
<comment type="similarity">
    <text evidence="3">Belongs to the FdhD family.</text>
</comment>
<dbReference type="Proteomes" id="UP000332515">
    <property type="component" value="Unassembled WGS sequence"/>
</dbReference>
<dbReference type="PANTHER" id="PTHR30592:SF1">
    <property type="entry name" value="SULFUR CARRIER PROTEIN FDHD"/>
    <property type="match status" value="1"/>
</dbReference>
<protein>
    <recommendedName>
        <fullName evidence="3">Sulfur carrier protein FdhD</fullName>
    </recommendedName>
</protein>
<dbReference type="AlphaFoldDB" id="A0A6A7Y4W2"/>
<evidence type="ECO:0000256" key="3">
    <source>
        <dbReference type="HAMAP-Rule" id="MF_00187"/>
    </source>
</evidence>
<dbReference type="PANTHER" id="PTHR30592">
    <property type="entry name" value="FORMATE DEHYDROGENASE"/>
    <property type="match status" value="1"/>
</dbReference>
<dbReference type="RefSeq" id="WP_153484497.1">
    <property type="nucleotide sequence ID" value="NZ_VWNA01000001.1"/>
</dbReference>
<dbReference type="InterPro" id="IPR016193">
    <property type="entry name" value="Cytidine_deaminase-like"/>
</dbReference>
<gene>
    <name evidence="3 4" type="primary">fdhD</name>
    <name evidence="4" type="ORF">F0357_16440</name>
</gene>
<dbReference type="GO" id="GO:0016783">
    <property type="term" value="F:sulfurtransferase activity"/>
    <property type="evidence" value="ECO:0007669"/>
    <property type="project" value="InterPro"/>
</dbReference>
<dbReference type="EMBL" id="VWNA01000001">
    <property type="protein sequence ID" value="MQT14204.1"/>
    <property type="molecule type" value="Genomic_DNA"/>
</dbReference>
<feature type="active site" description="Cysteine persulfide intermediate" evidence="3">
    <location>
        <position position="114"/>
    </location>
</feature>
<keyword evidence="4" id="KW-0808">Transferase</keyword>
<comment type="subcellular location">
    <subcellularLocation>
        <location evidence="3">Cytoplasm</location>
    </subcellularLocation>
</comment>
<comment type="caution">
    <text evidence="3">Lacks conserved residue(s) required for the propagation of feature annotation.</text>
</comment>
<proteinExistence type="inferred from homology"/>
<evidence type="ECO:0000313" key="4">
    <source>
        <dbReference type="EMBL" id="MQT14204.1"/>
    </source>
</evidence>
<dbReference type="SUPFAM" id="SSF53927">
    <property type="entry name" value="Cytidine deaminase-like"/>
    <property type="match status" value="1"/>
</dbReference>
<reference evidence="4 5" key="1">
    <citation type="submission" date="2019-09" db="EMBL/GenBank/DDBJ databases">
        <title>Segnochrobactrum spirostomi gen. nov., sp. nov., isolated from the ciliate Spirostomum cf. yagiui and description of a novel family, Segnochrobactraceae fam. nov. within the order Rhizobiales of the class Alphaproteobacteria.</title>
        <authorList>
            <person name="Akter S."/>
            <person name="Shazib S.U.A."/>
            <person name="Shin M.K."/>
        </authorList>
    </citation>
    <scope>NUCLEOTIDE SEQUENCE [LARGE SCALE GENOMIC DNA]</scope>
    <source>
        <strain evidence="4 5">Sp-1</strain>
    </source>
</reference>
<dbReference type="Gene3D" id="3.10.20.10">
    <property type="match status" value="1"/>
</dbReference>
<dbReference type="HAMAP" id="MF_00187">
    <property type="entry name" value="FdhD"/>
    <property type="match status" value="1"/>
</dbReference>
<keyword evidence="5" id="KW-1185">Reference proteome</keyword>
<dbReference type="InterPro" id="IPR003786">
    <property type="entry name" value="FdhD"/>
</dbReference>
<accession>A0A6A7Y4W2</accession>
<evidence type="ECO:0000313" key="5">
    <source>
        <dbReference type="Proteomes" id="UP000332515"/>
    </source>
</evidence>
<keyword evidence="1 3" id="KW-0963">Cytoplasm</keyword>
<sequence length="284" mass="29381">MTPPGAHEIPRIVWRDGTATVSPRVVPAEVPVAFTFNGTSHAVMMASPTDLEDFALGFALSEGLIGGEGEIESLEILEADLGEALGFEARMWIGEAPMGRLLERRRRIAGPTGCGLCGIESLDEAMRPVPAVEADLLVPPEAILAALGRLDEAQALGRATRAVHAAALVSTAGELRLVREDVGRHNALDKLIGATARAGLSGHDGFVLVTSRVSIEMVQKTAVLGAALLVAVSAPTALAVATADKAGLTLVAVARRDGFEIFTHPRRIAGIAAAADAGAETIPA</sequence>
<dbReference type="NCBIfam" id="TIGR00129">
    <property type="entry name" value="fdhD_narQ"/>
    <property type="match status" value="1"/>
</dbReference>